<feature type="transmembrane region" description="Helical" evidence="1">
    <location>
        <begin position="41"/>
        <end position="61"/>
    </location>
</feature>
<feature type="transmembrane region" description="Helical" evidence="1">
    <location>
        <begin position="12"/>
        <end position="35"/>
    </location>
</feature>
<name>G2ZDA5_LISIP</name>
<keyword evidence="1" id="KW-0812">Transmembrane</keyword>
<protein>
    <submittedName>
        <fullName evidence="2">Uncharacterized protein</fullName>
    </submittedName>
</protein>
<reference evidence="2 3" key="1">
    <citation type="journal article" date="2011" name="J. Bacteriol.">
        <title>Complete genome sequence of the animal pathogen Listeria ivanovii, which provides insights into host specificities and evolution of the genus Listeria.</title>
        <authorList>
            <person name="Buchrieser C."/>
            <person name="Rusniok C."/>
            <person name="Garrido P."/>
            <person name="Hain T."/>
            <person name="Scortti M."/>
            <person name="Lampidis R."/>
            <person name="Karst U."/>
            <person name="Chakraborty T."/>
            <person name="Cossart P."/>
            <person name="Kreft J."/>
            <person name="Vazquez-Boland J.A."/>
            <person name="Goebel W."/>
            <person name="Glaser P."/>
        </authorList>
    </citation>
    <scope>NUCLEOTIDE SEQUENCE [LARGE SCALE GENOMIC DNA]</scope>
    <source>
        <strain evidence="3">ATCC BAA-678 / PAM 55</strain>
    </source>
</reference>
<dbReference type="RefSeq" id="WP_014092235.1">
    <property type="nucleotide sequence ID" value="NC_016011.1"/>
</dbReference>
<gene>
    <name evidence="2" type="ordered locus">LIV_0736</name>
</gene>
<dbReference type="eggNOG" id="ENOG503087M">
    <property type="taxonomic scope" value="Bacteria"/>
</dbReference>
<dbReference type="EMBL" id="FR687253">
    <property type="protein sequence ID" value="CBW85217.1"/>
    <property type="molecule type" value="Genomic_DNA"/>
</dbReference>
<keyword evidence="1" id="KW-1133">Transmembrane helix</keyword>
<evidence type="ECO:0000313" key="3">
    <source>
        <dbReference type="Proteomes" id="UP000001286"/>
    </source>
</evidence>
<dbReference type="GeneID" id="57075723"/>
<evidence type="ECO:0000313" key="2">
    <source>
        <dbReference type="EMBL" id="CBW85217.1"/>
    </source>
</evidence>
<dbReference type="AlphaFoldDB" id="G2ZDA5"/>
<accession>G2ZDA5</accession>
<keyword evidence="1" id="KW-0472">Membrane</keyword>
<sequence length="156" mass="18787">MKEYRFLKYSINLATILVMSMIIFLIGIFLSFTIFSKISTLQQYGILLGLIIICCVIYYRFFFPEVFIVNKNAFYHKKGFSNKKYSYSKYYVECDKKLHYNGQKSFPSYRVYILDLKTEKEKIINIFDGSRKYKRTDLKMKKEICQFSDYLREVQS</sequence>
<proteinExistence type="predicted"/>
<dbReference type="HOGENOM" id="CLU_142184_0_0_9"/>
<organism evidence="2 3">
    <name type="scientific">Listeria ivanovii (strain ATCC BAA-678 / PAM 55)</name>
    <dbReference type="NCBI Taxonomy" id="881621"/>
    <lineage>
        <taxon>Bacteria</taxon>
        <taxon>Bacillati</taxon>
        <taxon>Bacillota</taxon>
        <taxon>Bacilli</taxon>
        <taxon>Bacillales</taxon>
        <taxon>Listeriaceae</taxon>
        <taxon>Listeria</taxon>
    </lineage>
</organism>
<dbReference type="KEGG" id="liv:LIV_0736"/>
<dbReference type="Proteomes" id="UP000001286">
    <property type="component" value="Chromosome"/>
</dbReference>
<evidence type="ECO:0000256" key="1">
    <source>
        <dbReference type="SAM" id="Phobius"/>
    </source>
</evidence>